<evidence type="ECO:0000313" key="3">
    <source>
        <dbReference type="Proteomes" id="UP000576821"/>
    </source>
</evidence>
<protein>
    <submittedName>
        <fullName evidence="2">Uncharacterized protein</fullName>
    </submittedName>
</protein>
<organism evidence="2 3">
    <name type="scientific">Sphingobium vermicomposti</name>
    <dbReference type="NCBI Taxonomy" id="529005"/>
    <lineage>
        <taxon>Bacteria</taxon>
        <taxon>Pseudomonadati</taxon>
        <taxon>Pseudomonadota</taxon>
        <taxon>Alphaproteobacteria</taxon>
        <taxon>Sphingomonadales</taxon>
        <taxon>Sphingomonadaceae</taxon>
        <taxon>Sphingobium</taxon>
    </lineage>
</organism>
<proteinExistence type="predicted"/>
<keyword evidence="3" id="KW-1185">Reference proteome</keyword>
<sequence length="39" mass="4387">MEKSEQPVYRIGSSDAVRHHARTPVGAARQRGPVRKDRS</sequence>
<comment type="caution">
    <text evidence="2">The sequence shown here is derived from an EMBL/GenBank/DDBJ whole genome shotgun (WGS) entry which is preliminary data.</text>
</comment>
<evidence type="ECO:0000256" key="1">
    <source>
        <dbReference type="SAM" id="MobiDB-lite"/>
    </source>
</evidence>
<accession>A0A846MCX0</accession>
<evidence type="ECO:0000313" key="2">
    <source>
        <dbReference type="EMBL" id="NIJ18014.1"/>
    </source>
</evidence>
<dbReference type="AlphaFoldDB" id="A0A846MCX0"/>
<gene>
    <name evidence="2" type="ORF">FHS54_003014</name>
</gene>
<name>A0A846MCX0_9SPHN</name>
<dbReference type="EMBL" id="JAASQR010000004">
    <property type="protein sequence ID" value="NIJ18014.1"/>
    <property type="molecule type" value="Genomic_DNA"/>
</dbReference>
<feature type="region of interest" description="Disordered" evidence="1">
    <location>
        <begin position="1"/>
        <end position="39"/>
    </location>
</feature>
<dbReference type="Proteomes" id="UP000576821">
    <property type="component" value="Unassembled WGS sequence"/>
</dbReference>
<reference evidence="2 3" key="1">
    <citation type="submission" date="2020-03" db="EMBL/GenBank/DDBJ databases">
        <title>Genomic Encyclopedia of Type Strains, Phase IV (KMG-IV): sequencing the most valuable type-strain genomes for metagenomic binning, comparative biology and taxonomic classification.</title>
        <authorList>
            <person name="Goeker M."/>
        </authorList>
    </citation>
    <scope>NUCLEOTIDE SEQUENCE [LARGE SCALE GENOMIC DNA]</scope>
    <source>
        <strain evidence="2 3">DSM 21299</strain>
    </source>
</reference>